<reference evidence="1 2" key="1">
    <citation type="submission" date="2015-11" db="EMBL/GenBank/DDBJ databases">
        <authorList>
            <consortium name="Pathogen Informatics"/>
        </authorList>
    </citation>
    <scope>NUCLEOTIDE SEQUENCE [LARGE SCALE GENOMIC DNA]</scope>
    <source>
        <strain evidence="1 2">006A-0059</strain>
    </source>
</reference>
<organism evidence="1 2">
    <name type="scientific">Campylobacter hyointestinalis subsp. hyointestinalis</name>
    <dbReference type="NCBI Taxonomy" id="91352"/>
    <lineage>
        <taxon>Bacteria</taxon>
        <taxon>Pseudomonadati</taxon>
        <taxon>Campylobacterota</taxon>
        <taxon>Epsilonproteobacteria</taxon>
        <taxon>Campylobacterales</taxon>
        <taxon>Campylobacteraceae</taxon>
        <taxon>Campylobacter</taxon>
    </lineage>
</organism>
<evidence type="ECO:0000313" key="2">
    <source>
        <dbReference type="Proteomes" id="UP000052237"/>
    </source>
</evidence>
<name>A0A0S4RBC0_CAMHY</name>
<dbReference type="EMBL" id="FAVB01000001">
    <property type="protein sequence ID" value="CUU71140.1"/>
    <property type="molecule type" value="Genomic_DNA"/>
</dbReference>
<comment type="caution">
    <text evidence="1">The sequence shown here is derived from an EMBL/GenBank/DDBJ whole genome shotgun (WGS) entry which is preliminary data.</text>
</comment>
<dbReference type="AlphaFoldDB" id="A0A0S4RBC0"/>
<gene>
    <name evidence="1" type="ORF">ERS686654_00311</name>
</gene>
<evidence type="ECO:0000313" key="1">
    <source>
        <dbReference type="EMBL" id="CUU71140.1"/>
    </source>
</evidence>
<dbReference type="Proteomes" id="UP000052237">
    <property type="component" value="Unassembled WGS sequence"/>
</dbReference>
<accession>A0A0S4RBC0</accession>
<protein>
    <recommendedName>
        <fullName evidence="3">GNAT family N-acetyltransferase</fullName>
    </recommendedName>
</protein>
<dbReference type="RefSeq" id="WP_059432702.1">
    <property type="nucleotide sequence ID" value="NZ_FAUU01000003.1"/>
</dbReference>
<evidence type="ECO:0008006" key="3">
    <source>
        <dbReference type="Google" id="ProtNLM"/>
    </source>
</evidence>
<sequence>MIEIIPYTPDKLNEALSLNVCKREVDELKALGREDIKQVLKESLECAGYAWYLKDHKGVRALGGVSFDMYYPETMGIVWLLVDEECFKEYLFTLNSLTYDLLNICFYELNLECVYNVVSPTINKPSVKWLKSIGFEISEHYKLGLDKKSEFKTFTMYKEDFKCAHQQ</sequence>
<keyword evidence="2" id="KW-1185">Reference proteome</keyword>
<proteinExistence type="predicted"/>